<dbReference type="SMART" id="SM00822">
    <property type="entry name" value="PKS_KR"/>
    <property type="match status" value="1"/>
</dbReference>
<feature type="domain" description="Ketoreductase" evidence="3">
    <location>
        <begin position="8"/>
        <end position="176"/>
    </location>
</feature>
<evidence type="ECO:0000256" key="2">
    <source>
        <dbReference type="ARBA" id="ARBA00023002"/>
    </source>
</evidence>
<proteinExistence type="inferred from homology"/>
<sequence>MDLGLKNKAYIVTGATRGLGLAAARELVADGAHVLVSGRTQEAVDAAVAELETLGTAHGLVADNAAPDTAERLIAEANQRFGRFDGILISVGGPQAGPVETTPESAWRDAFESVFLGALRLARTAAAALPSGGVIGFVLSSSVRQPIPGLGISNGLRPGLAMAAKSLADELGPRGIRVLGLLPARIDTDRVRELDALAPDPEAARAEAGAAIPLRRYGTPEEFGKVAAFLLSPAASYLTGLMVPVDGGALRSL</sequence>
<dbReference type="Proteomes" id="UP001212821">
    <property type="component" value="Chromosome"/>
</dbReference>
<comment type="similarity">
    <text evidence="1">Belongs to the short-chain dehydrogenases/reductases (SDR) family.</text>
</comment>
<reference evidence="5" key="1">
    <citation type="submission" date="2022-12" db="EMBL/GenBank/DDBJ databases">
        <authorList>
            <person name="Mo P."/>
        </authorList>
    </citation>
    <scope>NUCLEOTIDE SEQUENCE [LARGE SCALE GENOMIC DNA]</scope>
    <source>
        <strain evidence="5">HUAS 3-15</strain>
    </source>
</reference>
<dbReference type="Pfam" id="PF13561">
    <property type="entry name" value="adh_short_C2"/>
    <property type="match status" value="1"/>
</dbReference>
<name>A0ABY7Q185_9ACTN</name>
<evidence type="ECO:0000313" key="4">
    <source>
        <dbReference type="EMBL" id="WBP86427.1"/>
    </source>
</evidence>
<dbReference type="EMBL" id="CP115450">
    <property type="protein sequence ID" value="WBP86427.1"/>
    <property type="molecule type" value="Genomic_DNA"/>
</dbReference>
<dbReference type="RefSeq" id="WP_270143076.1">
    <property type="nucleotide sequence ID" value="NZ_CP115450.1"/>
</dbReference>
<keyword evidence="5" id="KW-1185">Reference proteome</keyword>
<evidence type="ECO:0000259" key="3">
    <source>
        <dbReference type="SMART" id="SM00822"/>
    </source>
</evidence>
<accession>A0ABY7Q185</accession>
<dbReference type="InterPro" id="IPR002347">
    <property type="entry name" value="SDR_fam"/>
</dbReference>
<dbReference type="PRINTS" id="PR00081">
    <property type="entry name" value="GDHRDH"/>
</dbReference>
<gene>
    <name evidence="4" type="ORF">O1G21_11670</name>
</gene>
<protein>
    <submittedName>
        <fullName evidence="4">SDR family oxidoreductase</fullName>
    </submittedName>
</protein>
<dbReference type="PANTHER" id="PTHR43943:SF17">
    <property type="entry name" value="3-PHENYLPROPIONATE-DIHYDRODIOL_CINNAMIC ACID-DIHYDRODIOL DEHYDROGENASE"/>
    <property type="match status" value="1"/>
</dbReference>
<evidence type="ECO:0000313" key="5">
    <source>
        <dbReference type="Proteomes" id="UP001212821"/>
    </source>
</evidence>
<organism evidence="4 5">
    <name type="scientific">Kitasatospora cathayae</name>
    <dbReference type="NCBI Taxonomy" id="3004092"/>
    <lineage>
        <taxon>Bacteria</taxon>
        <taxon>Bacillati</taxon>
        <taxon>Actinomycetota</taxon>
        <taxon>Actinomycetes</taxon>
        <taxon>Kitasatosporales</taxon>
        <taxon>Streptomycetaceae</taxon>
        <taxon>Kitasatospora</taxon>
    </lineage>
</organism>
<dbReference type="InterPro" id="IPR057326">
    <property type="entry name" value="KR_dom"/>
</dbReference>
<evidence type="ECO:0000256" key="1">
    <source>
        <dbReference type="ARBA" id="ARBA00006484"/>
    </source>
</evidence>
<keyword evidence="2" id="KW-0560">Oxidoreductase</keyword>
<dbReference type="InterPro" id="IPR036291">
    <property type="entry name" value="NAD(P)-bd_dom_sf"/>
</dbReference>
<dbReference type="SUPFAM" id="SSF51735">
    <property type="entry name" value="NAD(P)-binding Rossmann-fold domains"/>
    <property type="match status" value="1"/>
</dbReference>
<dbReference type="PANTHER" id="PTHR43943">
    <property type="entry name" value="DEHYDROGENASE/REDUCTASE (SDR FAMILY) MEMBER 4"/>
    <property type="match status" value="1"/>
</dbReference>
<dbReference type="Gene3D" id="3.40.50.720">
    <property type="entry name" value="NAD(P)-binding Rossmann-like Domain"/>
    <property type="match status" value="1"/>
</dbReference>